<name>A0ABN7VXJ3_GIGMA</name>
<reference evidence="1 2" key="1">
    <citation type="submission" date="2021-06" db="EMBL/GenBank/DDBJ databases">
        <authorList>
            <person name="Kallberg Y."/>
            <person name="Tangrot J."/>
            <person name="Rosling A."/>
        </authorList>
    </citation>
    <scope>NUCLEOTIDE SEQUENCE [LARGE SCALE GENOMIC DNA]</scope>
    <source>
        <strain evidence="1 2">120-4 pot B 10/14</strain>
    </source>
</reference>
<protein>
    <submittedName>
        <fullName evidence="1">37041_t:CDS:1</fullName>
    </submittedName>
</protein>
<dbReference type="Proteomes" id="UP000789901">
    <property type="component" value="Unassembled WGS sequence"/>
</dbReference>
<dbReference type="EMBL" id="CAJVQB010025002">
    <property type="protein sequence ID" value="CAG8805338.1"/>
    <property type="molecule type" value="Genomic_DNA"/>
</dbReference>
<keyword evidence="2" id="KW-1185">Reference proteome</keyword>
<comment type="caution">
    <text evidence="1">The sequence shown here is derived from an EMBL/GenBank/DDBJ whole genome shotgun (WGS) entry which is preliminary data.</text>
</comment>
<evidence type="ECO:0000313" key="1">
    <source>
        <dbReference type="EMBL" id="CAG8805338.1"/>
    </source>
</evidence>
<feature type="non-terminal residue" evidence="1">
    <location>
        <position position="58"/>
    </location>
</feature>
<proteinExistence type="predicted"/>
<accession>A0ABN7VXJ3</accession>
<organism evidence="1 2">
    <name type="scientific">Gigaspora margarita</name>
    <dbReference type="NCBI Taxonomy" id="4874"/>
    <lineage>
        <taxon>Eukaryota</taxon>
        <taxon>Fungi</taxon>
        <taxon>Fungi incertae sedis</taxon>
        <taxon>Mucoromycota</taxon>
        <taxon>Glomeromycotina</taxon>
        <taxon>Glomeromycetes</taxon>
        <taxon>Diversisporales</taxon>
        <taxon>Gigasporaceae</taxon>
        <taxon>Gigaspora</taxon>
    </lineage>
</organism>
<gene>
    <name evidence="1" type="ORF">GMARGA_LOCUS24067</name>
</gene>
<evidence type="ECO:0000313" key="2">
    <source>
        <dbReference type="Proteomes" id="UP000789901"/>
    </source>
</evidence>
<sequence length="58" mass="6446">MAHYSNAGNLLEQYISGIYCQDGIGLIKKDKAVFRCNLKFVEGKELAKGYKALEAAYT</sequence>